<evidence type="ECO:0000313" key="2">
    <source>
        <dbReference type="EMBL" id="PPS17522.1"/>
    </source>
</evidence>
<gene>
    <name evidence="2" type="ORF">GOBAR_AA03054</name>
</gene>
<evidence type="ECO:0000313" key="3">
    <source>
        <dbReference type="Proteomes" id="UP000239757"/>
    </source>
</evidence>
<protein>
    <submittedName>
        <fullName evidence="2">Uncharacterized protein</fullName>
    </submittedName>
</protein>
<dbReference type="Proteomes" id="UP000239757">
    <property type="component" value="Unassembled WGS sequence"/>
</dbReference>
<accession>A0A2P5YPL4</accession>
<organism evidence="2 3">
    <name type="scientific">Gossypium barbadense</name>
    <name type="common">Sea Island cotton</name>
    <name type="synonym">Hibiscus barbadensis</name>
    <dbReference type="NCBI Taxonomy" id="3634"/>
    <lineage>
        <taxon>Eukaryota</taxon>
        <taxon>Viridiplantae</taxon>
        <taxon>Streptophyta</taxon>
        <taxon>Embryophyta</taxon>
        <taxon>Tracheophyta</taxon>
        <taxon>Spermatophyta</taxon>
        <taxon>Magnoliopsida</taxon>
        <taxon>eudicotyledons</taxon>
        <taxon>Gunneridae</taxon>
        <taxon>Pentapetalae</taxon>
        <taxon>rosids</taxon>
        <taxon>malvids</taxon>
        <taxon>Malvales</taxon>
        <taxon>Malvaceae</taxon>
        <taxon>Malvoideae</taxon>
        <taxon>Gossypium</taxon>
    </lineage>
</organism>
<feature type="region of interest" description="Disordered" evidence="1">
    <location>
        <begin position="1"/>
        <end position="27"/>
    </location>
</feature>
<dbReference type="EMBL" id="KZ662918">
    <property type="protein sequence ID" value="PPS17522.1"/>
    <property type="molecule type" value="Genomic_DNA"/>
</dbReference>
<name>A0A2P5YPL4_GOSBA</name>
<feature type="compositionally biased region" description="Gly residues" evidence="1">
    <location>
        <begin position="1"/>
        <end position="15"/>
    </location>
</feature>
<dbReference type="AlphaFoldDB" id="A0A2P5YPL4"/>
<sequence length="183" mass="21019">MGCGGRGDGHIGCGQRGRRVDSDVGGGVLQRPHDASTTVEAIAYRGSHLYSVSFSIFINLSVREGHEPIIRNRVSNFRLNRFKYIRVKKKFRGNFEFSIKWSLPSKVVRLQRQPFNSILVVDQYKRLYRGRILRLKNLFTIKNIFHFCLYEQIPDGYRAVNVKEGAHPDTVLPTKRLATRGLQ</sequence>
<evidence type="ECO:0000256" key="1">
    <source>
        <dbReference type="SAM" id="MobiDB-lite"/>
    </source>
</evidence>
<proteinExistence type="predicted"/>
<reference evidence="2 3" key="1">
    <citation type="submission" date="2015-01" db="EMBL/GenBank/DDBJ databases">
        <title>Genome of allotetraploid Gossypium barbadense reveals genomic plasticity and fiber elongation in cotton evolution.</title>
        <authorList>
            <person name="Chen X."/>
            <person name="Liu X."/>
            <person name="Zhao B."/>
            <person name="Zheng H."/>
            <person name="Hu Y."/>
            <person name="Lu G."/>
            <person name="Yang C."/>
            <person name="Chen J."/>
            <person name="Shan C."/>
            <person name="Zhang L."/>
            <person name="Zhou Y."/>
            <person name="Wang L."/>
            <person name="Guo W."/>
            <person name="Bai Y."/>
            <person name="Ruan J."/>
            <person name="Shangguan X."/>
            <person name="Mao Y."/>
            <person name="Jiang J."/>
            <person name="Zhu Y."/>
            <person name="Lei J."/>
            <person name="Kang H."/>
            <person name="Chen S."/>
            <person name="He X."/>
            <person name="Wang R."/>
            <person name="Wang Y."/>
            <person name="Chen J."/>
            <person name="Wang L."/>
            <person name="Yu S."/>
            <person name="Wang B."/>
            <person name="Wei J."/>
            <person name="Song S."/>
            <person name="Lu X."/>
            <person name="Gao Z."/>
            <person name="Gu W."/>
            <person name="Deng X."/>
            <person name="Ma D."/>
            <person name="Wang S."/>
            <person name="Liang W."/>
            <person name="Fang L."/>
            <person name="Cai C."/>
            <person name="Zhu X."/>
            <person name="Zhou B."/>
            <person name="Zhang Y."/>
            <person name="Chen Z."/>
            <person name="Xu S."/>
            <person name="Zhu R."/>
            <person name="Wang S."/>
            <person name="Zhang T."/>
            <person name="Zhao G."/>
        </authorList>
    </citation>
    <scope>NUCLEOTIDE SEQUENCE [LARGE SCALE GENOMIC DNA]</scope>
    <source>
        <strain evidence="3">cv. Xinhai21</strain>
        <tissue evidence="2">Leaf</tissue>
    </source>
</reference>